<comment type="caution">
    <text evidence="4">The sequence shown here is derived from an EMBL/GenBank/DDBJ whole genome shotgun (WGS) entry which is preliminary data.</text>
</comment>
<accession>A0A7W9FP48</accession>
<dbReference type="AlphaFoldDB" id="A0A7W9FP48"/>
<dbReference type="EMBL" id="JACHOO010000007">
    <property type="protein sequence ID" value="MBB5754294.1"/>
    <property type="molecule type" value="Genomic_DNA"/>
</dbReference>
<dbReference type="InterPro" id="IPR055170">
    <property type="entry name" value="GFO_IDH_MocA-like_dom"/>
</dbReference>
<evidence type="ECO:0000259" key="2">
    <source>
        <dbReference type="Pfam" id="PF01408"/>
    </source>
</evidence>
<dbReference type="GO" id="GO:0016491">
    <property type="term" value="F:oxidoreductase activity"/>
    <property type="evidence" value="ECO:0007669"/>
    <property type="project" value="UniProtKB-KW"/>
</dbReference>
<evidence type="ECO:0000313" key="4">
    <source>
        <dbReference type="EMBL" id="MBB5754294.1"/>
    </source>
</evidence>
<dbReference type="Proteomes" id="UP000523821">
    <property type="component" value="Unassembled WGS sequence"/>
</dbReference>
<name>A0A7W9FP48_9HYPH</name>
<dbReference type="PANTHER" id="PTHR43818:SF11">
    <property type="entry name" value="BCDNA.GH03377"/>
    <property type="match status" value="1"/>
</dbReference>
<dbReference type="InterPro" id="IPR036291">
    <property type="entry name" value="NAD(P)-bd_dom_sf"/>
</dbReference>
<evidence type="ECO:0000313" key="5">
    <source>
        <dbReference type="Proteomes" id="UP000523821"/>
    </source>
</evidence>
<dbReference type="SUPFAM" id="SSF51735">
    <property type="entry name" value="NAD(P)-binding Rossmann-fold domains"/>
    <property type="match status" value="1"/>
</dbReference>
<dbReference type="Pfam" id="PF22725">
    <property type="entry name" value="GFO_IDH_MocA_C3"/>
    <property type="match status" value="1"/>
</dbReference>
<gene>
    <name evidence="4" type="ORF">GGQ63_003375</name>
</gene>
<reference evidence="4 5" key="1">
    <citation type="submission" date="2020-08" db="EMBL/GenBank/DDBJ databases">
        <title>Genomic Encyclopedia of Type Strains, Phase IV (KMG-IV): sequencing the most valuable type-strain genomes for metagenomic binning, comparative biology and taxonomic classification.</title>
        <authorList>
            <person name="Goeker M."/>
        </authorList>
    </citation>
    <scope>NUCLEOTIDE SEQUENCE [LARGE SCALE GENOMIC DNA]</scope>
    <source>
        <strain evidence="4 5">DSM 16268</strain>
    </source>
</reference>
<proteinExistence type="predicted"/>
<organism evidence="4 5">
    <name type="scientific">Prosthecomicrobium pneumaticum</name>
    <dbReference type="NCBI Taxonomy" id="81895"/>
    <lineage>
        <taxon>Bacteria</taxon>
        <taxon>Pseudomonadati</taxon>
        <taxon>Pseudomonadota</taxon>
        <taxon>Alphaproteobacteria</taxon>
        <taxon>Hyphomicrobiales</taxon>
        <taxon>Kaistiaceae</taxon>
        <taxon>Prosthecomicrobium</taxon>
    </lineage>
</organism>
<dbReference type="InterPro" id="IPR000683">
    <property type="entry name" value="Gfo/Idh/MocA-like_OxRdtase_N"/>
</dbReference>
<evidence type="ECO:0000256" key="1">
    <source>
        <dbReference type="ARBA" id="ARBA00023002"/>
    </source>
</evidence>
<keyword evidence="5" id="KW-1185">Reference proteome</keyword>
<keyword evidence="1" id="KW-0560">Oxidoreductase</keyword>
<dbReference type="RefSeq" id="WP_183857742.1">
    <property type="nucleotide sequence ID" value="NZ_JACHOO010000007.1"/>
</dbReference>
<dbReference type="SUPFAM" id="SSF55347">
    <property type="entry name" value="Glyceraldehyde-3-phosphate dehydrogenase-like, C-terminal domain"/>
    <property type="match status" value="1"/>
</dbReference>
<dbReference type="InterPro" id="IPR050463">
    <property type="entry name" value="Gfo/Idh/MocA_oxidrdct_glycsds"/>
</dbReference>
<dbReference type="GO" id="GO:0000166">
    <property type="term" value="F:nucleotide binding"/>
    <property type="evidence" value="ECO:0007669"/>
    <property type="project" value="InterPro"/>
</dbReference>
<sequence length="372" mass="38996">MTSLGVALIGTGFMGKCHALAWNAVAATFPDVAAPRLVAVADVDIARAETIAASVGFARAEADWRAVIDDPAVDVVSITAPNQFHKEMALAALAAGKHVWCEKPMATALADAEAMEAAAQASGRVTLLGYNYIQNPAIALIRGILADGTIGALTHLRIEMDEDFMADPAAPFGWKSAASSGYGALDDFAVHPLSLLATLVGLPARVLGTVAKPYPTRPLAEGGERAVETADIASAFLEWEGGLSGLLAVNRTAWGRKGRIALQIFGAEGAILYDQERMNEVQLYEAKGPRDRRGFRTVLMGPEHPPYGAFVPAPGHQLGFNDLKVIEAHALLRRIAGETTLGVDFTAGLAIERTVHAIAASAEAGAWVTVGG</sequence>
<dbReference type="Pfam" id="PF01408">
    <property type="entry name" value="GFO_IDH_MocA"/>
    <property type="match status" value="1"/>
</dbReference>
<dbReference type="Gene3D" id="3.40.50.720">
    <property type="entry name" value="NAD(P)-binding Rossmann-like Domain"/>
    <property type="match status" value="1"/>
</dbReference>
<evidence type="ECO:0000259" key="3">
    <source>
        <dbReference type="Pfam" id="PF22725"/>
    </source>
</evidence>
<protein>
    <submittedName>
        <fullName evidence="4">Putative dehydrogenase</fullName>
    </submittedName>
</protein>
<feature type="domain" description="GFO/IDH/MocA-like oxidoreductase" evidence="3">
    <location>
        <begin position="140"/>
        <end position="271"/>
    </location>
</feature>
<dbReference type="PANTHER" id="PTHR43818">
    <property type="entry name" value="BCDNA.GH03377"/>
    <property type="match status" value="1"/>
</dbReference>
<feature type="domain" description="Gfo/Idh/MocA-like oxidoreductase N-terminal" evidence="2">
    <location>
        <begin position="5"/>
        <end position="129"/>
    </location>
</feature>
<dbReference type="Gene3D" id="3.30.360.10">
    <property type="entry name" value="Dihydrodipicolinate Reductase, domain 2"/>
    <property type="match status" value="1"/>
</dbReference>